<keyword evidence="3 10" id="KW-0812">Transmembrane</keyword>
<evidence type="ECO:0000313" key="13">
    <source>
        <dbReference type="Proteomes" id="UP000694565"/>
    </source>
</evidence>
<dbReference type="InterPro" id="IPR001304">
    <property type="entry name" value="C-type_lectin-like"/>
</dbReference>
<dbReference type="InterPro" id="IPR016186">
    <property type="entry name" value="C-type_lectin-like/link_sf"/>
</dbReference>
<evidence type="ECO:0000256" key="9">
    <source>
        <dbReference type="SAM" id="MobiDB-lite"/>
    </source>
</evidence>
<dbReference type="AlphaFoldDB" id="A0A8C2ZXF3"/>
<feature type="region of interest" description="Disordered" evidence="9">
    <location>
        <begin position="298"/>
        <end position="325"/>
    </location>
</feature>
<keyword evidence="5" id="KW-0430">Lectin</keyword>
<keyword evidence="4" id="KW-0732">Signal</keyword>
<dbReference type="PANTHER" id="PTHR14789:SF8">
    <property type="entry name" value="C-TYPE LECTIN DOMAIN FAMILY 14 MEMBER A PRECURSOR-RELATED"/>
    <property type="match status" value="1"/>
</dbReference>
<name>A0A8C2ZXF3_CYCLU</name>
<dbReference type="InterPro" id="IPR016187">
    <property type="entry name" value="CTDL_fold"/>
</dbReference>
<dbReference type="PROSITE" id="PS50041">
    <property type="entry name" value="C_TYPE_LECTIN_2"/>
    <property type="match status" value="1"/>
</dbReference>
<dbReference type="Gene3D" id="2.10.25.10">
    <property type="entry name" value="Laminin"/>
    <property type="match status" value="1"/>
</dbReference>
<dbReference type="SUPFAM" id="SSF56436">
    <property type="entry name" value="C-type lectin-like"/>
    <property type="match status" value="1"/>
</dbReference>
<dbReference type="GeneTree" id="ENSGT01030000234930"/>
<feature type="transmembrane region" description="Helical" evidence="10">
    <location>
        <begin position="265"/>
        <end position="291"/>
    </location>
</feature>
<evidence type="ECO:0000256" key="7">
    <source>
        <dbReference type="ARBA" id="ARBA00023136"/>
    </source>
</evidence>
<keyword evidence="13" id="KW-1185">Reference proteome</keyword>
<dbReference type="SUPFAM" id="SSF57196">
    <property type="entry name" value="EGF/Laminin"/>
    <property type="match status" value="1"/>
</dbReference>
<dbReference type="Gene3D" id="3.10.100.10">
    <property type="entry name" value="Mannose-Binding Protein A, subunit A"/>
    <property type="match status" value="1"/>
</dbReference>
<feature type="compositionally biased region" description="Basic and acidic residues" evidence="9">
    <location>
        <begin position="300"/>
        <end position="325"/>
    </location>
</feature>
<proteinExistence type="predicted"/>
<evidence type="ECO:0000256" key="1">
    <source>
        <dbReference type="ARBA" id="ARBA00004479"/>
    </source>
</evidence>
<reference evidence="12" key="2">
    <citation type="submission" date="2025-09" db="UniProtKB">
        <authorList>
            <consortium name="Ensembl"/>
        </authorList>
    </citation>
    <scope>IDENTIFICATION</scope>
</reference>
<dbReference type="GO" id="GO:0032502">
    <property type="term" value="P:developmental process"/>
    <property type="evidence" value="ECO:0007669"/>
    <property type="project" value="UniProtKB-ARBA"/>
</dbReference>
<dbReference type="Ensembl" id="ENSCLMT00005035202.1">
    <property type="protein sequence ID" value="ENSCLMP00005033812.1"/>
    <property type="gene ID" value="ENSCLMG00005016193.1"/>
</dbReference>
<reference evidence="12" key="1">
    <citation type="submission" date="2025-08" db="UniProtKB">
        <authorList>
            <consortium name="Ensembl"/>
        </authorList>
    </citation>
    <scope>IDENTIFICATION</scope>
</reference>
<dbReference type="InterPro" id="IPR051505">
    <property type="entry name" value="C-type_lectin_domain"/>
</dbReference>
<keyword evidence="8" id="KW-1015">Disulfide bond</keyword>
<dbReference type="PROSITE" id="PS01187">
    <property type="entry name" value="EGF_CA"/>
    <property type="match status" value="1"/>
</dbReference>
<evidence type="ECO:0000256" key="2">
    <source>
        <dbReference type="ARBA" id="ARBA00022553"/>
    </source>
</evidence>
<comment type="subcellular location">
    <subcellularLocation>
        <location evidence="1">Membrane</location>
        <topology evidence="1">Single-pass type I membrane protein</topology>
    </subcellularLocation>
</comment>
<evidence type="ECO:0000256" key="6">
    <source>
        <dbReference type="ARBA" id="ARBA00022989"/>
    </source>
</evidence>
<keyword evidence="2" id="KW-0597">Phosphoprotein</keyword>
<organism evidence="12 13">
    <name type="scientific">Cyclopterus lumpus</name>
    <name type="common">Lumpsucker</name>
    <dbReference type="NCBI Taxonomy" id="8103"/>
    <lineage>
        <taxon>Eukaryota</taxon>
        <taxon>Metazoa</taxon>
        <taxon>Chordata</taxon>
        <taxon>Craniata</taxon>
        <taxon>Vertebrata</taxon>
        <taxon>Euteleostomi</taxon>
        <taxon>Actinopterygii</taxon>
        <taxon>Neopterygii</taxon>
        <taxon>Teleostei</taxon>
        <taxon>Neoteleostei</taxon>
        <taxon>Acanthomorphata</taxon>
        <taxon>Eupercaria</taxon>
        <taxon>Perciformes</taxon>
        <taxon>Cottioidei</taxon>
        <taxon>Cottales</taxon>
        <taxon>Cyclopteridae</taxon>
        <taxon>Cyclopterus</taxon>
    </lineage>
</organism>
<evidence type="ECO:0000256" key="5">
    <source>
        <dbReference type="ARBA" id="ARBA00022734"/>
    </source>
</evidence>
<evidence type="ECO:0000256" key="8">
    <source>
        <dbReference type="ARBA" id="ARBA00023157"/>
    </source>
</evidence>
<feature type="domain" description="C-type lectin" evidence="11">
    <location>
        <begin position="23"/>
        <end position="145"/>
    </location>
</feature>
<dbReference type="CDD" id="cd00054">
    <property type="entry name" value="EGF_CA"/>
    <property type="match status" value="1"/>
</dbReference>
<dbReference type="GO" id="GO:0030246">
    <property type="term" value="F:carbohydrate binding"/>
    <property type="evidence" value="ECO:0007669"/>
    <property type="project" value="UniProtKB-KW"/>
</dbReference>
<dbReference type="GO" id="GO:0016020">
    <property type="term" value="C:membrane"/>
    <property type="evidence" value="ECO:0007669"/>
    <property type="project" value="UniProtKB-SubCell"/>
</dbReference>
<keyword evidence="6 10" id="KW-1133">Transmembrane helix</keyword>
<dbReference type="GO" id="GO:0005509">
    <property type="term" value="F:calcium ion binding"/>
    <property type="evidence" value="ECO:0007669"/>
    <property type="project" value="InterPro"/>
</dbReference>
<dbReference type="SMART" id="SM00179">
    <property type="entry name" value="EGF_CA"/>
    <property type="match status" value="1"/>
</dbReference>
<evidence type="ECO:0000259" key="11">
    <source>
        <dbReference type="PROSITE" id="PS50041"/>
    </source>
</evidence>
<accession>A0A8C2ZXF3</accession>
<evidence type="ECO:0000256" key="3">
    <source>
        <dbReference type="ARBA" id="ARBA00022692"/>
    </source>
</evidence>
<evidence type="ECO:0000256" key="4">
    <source>
        <dbReference type="ARBA" id="ARBA00022729"/>
    </source>
</evidence>
<evidence type="ECO:0000256" key="10">
    <source>
        <dbReference type="SAM" id="Phobius"/>
    </source>
</evidence>
<protein>
    <recommendedName>
        <fullName evidence="11">C-type lectin domain-containing protein</fullName>
    </recommendedName>
</protein>
<dbReference type="InterPro" id="IPR018097">
    <property type="entry name" value="EGF_Ca-bd_CS"/>
</dbReference>
<dbReference type="InterPro" id="IPR001881">
    <property type="entry name" value="EGF-like_Ca-bd_dom"/>
</dbReference>
<keyword evidence="7 10" id="KW-0472">Membrane</keyword>
<evidence type="ECO:0000313" key="12">
    <source>
        <dbReference type="Ensembl" id="ENSCLMP00005033812.1"/>
    </source>
</evidence>
<dbReference type="PANTHER" id="PTHR14789">
    <property type="entry name" value="CHONDROLECTIN VARIANT CHODLFDELTAE"/>
    <property type="match status" value="1"/>
</dbReference>
<sequence length="325" mass="36061">MNYRVRKVLNINTIKVIKIPQVSFDRAAEDCYPGVLTTIATELEVADILGLISQSTSPNQKEFTFWIGLRKVKNQCVVPTLPLRGFKWTEDGSEDSQVSRWTEEPKYTCTSVRCAALKGEWDGSKVTRWGLIPVTCKNSYQFICKMRDIAPAKPEPIPATQKTEPVECWSRDQVELRCSGHPAVWRLLDNSPASFTTVCLPCGNGFRKDISGNCVDVDECGGSSLPCRHICLNMEGSYRCFCSDENGKHHNEDSPACADKTTSVILIPVLAAVAALVVLLLFVAVTVKCCLMRQSKKPARKEAEKMAMKSNDGRDSFETANEKAP</sequence>
<dbReference type="Proteomes" id="UP000694565">
    <property type="component" value="Unplaced"/>
</dbReference>